<evidence type="ECO:0000256" key="8">
    <source>
        <dbReference type="ARBA" id="ARBA00031028"/>
    </source>
</evidence>
<dbReference type="HAMAP" id="MF_00445">
    <property type="entry name" value="NDH1_NuoN_1"/>
    <property type="match status" value="1"/>
</dbReference>
<feature type="transmembrane region" description="Helical" evidence="10">
    <location>
        <begin position="223"/>
        <end position="240"/>
    </location>
</feature>
<reference evidence="12" key="1">
    <citation type="submission" date="2023-07" db="EMBL/GenBank/DDBJ databases">
        <title>New applications for underutilized public sequencing data: a case study obtaining 31 new mitogenomes for the fungal order Onygenales.</title>
        <authorList>
            <person name="Corvalan l.C.J."/>
            <person name="Romao H.A.A."/>
            <person name="Moreira T.R."/>
            <person name="Bailao A.M."/>
            <person name="Borges C.L."/>
            <person name="Dias R.O."/>
            <person name="Nunes R."/>
        </authorList>
    </citation>
    <scope>NUCLEOTIDE SEQUENCE</scope>
    <source>
        <strain evidence="12">NRRL 5970</strain>
    </source>
</reference>
<keyword evidence="6 10" id="KW-1133">Transmembrane helix</keyword>
<proteinExistence type="inferred from homology"/>
<evidence type="ECO:0000256" key="9">
    <source>
        <dbReference type="ARBA" id="ARBA00049551"/>
    </source>
</evidence>
<evidence type="ECO:0000256" key="5">
    <source>
        <dbReference type="ARBA" id="ARBA00022692"/>
    </source>
</evidence>
<dbReference type="InterPro" id="IPR010096">
    <property type="entry name" value="NADH-Q_OxRdtase_suN/2"/>
</dbReference>
<comment type="similarity">
    <text evidence="2">Belongs to the complex I subunit 2 family.</text>
</comment>
<name>A0AA50KIN4_9EURO</name>
<evidence type="ECO:0000256" key="2">
    <source>
        <dbReference type="ARBA" id="ARBA00007012"/>
    </source>
</evidence>
<dbReference type="GO" id="GO:0042773">
    <property type="term" value="P:ATP synthesis coupled electron transport"/>
    <property type="evidence" value="ECO:0007669"/>
    <property type="project" value="InterPro"/>
</dbReference>
<accession>A0AA50KIN4</accession>
<dbReference type="GO" id="GO:0016020">
    <property type="term" value="C:membrane"/>
    <property type="evidence" value="ECO:0007669"/>
    <property type="project" value="UniProtKB-SubCell"/>
</dbReference>
<dbReference type="InterPro" id="IPR001750">
    <property type="entry name" value="ND/Mrp_TM"/>
</dbReference>
<evidence type="ECO:0000256" key="4">
    <source>
        <dbReference type="ARBA" id="ARBA00021008"/>
    </source>
</evidence>
<dbReference type="AlphaFoldDB" id="A0AA50KIN4"/>
<sequence>MIILTLFFLILSTSFNIRRDVSLYNSRICMLIQFYCIYISYNNLFINYLYESVGILGGLFNISSISIIFHLLIFVLSLIIISLTGFYSRKYLSSNQQQKNTTVKNKKGEQYTIIEYSLIIQFIITGTILLITSSDLVSLFLSIELQSYGLYILCTIYRNSESSTASGLTYFLLGGLSSCFILLGIGLIYANSGTTYLDSFYIITNITNILTENELNNPMTKDIASYIPYCLLLITIGLLFKMSAAPLHFWSPDVYDGIPTIVTTFVAIIPKISLIVILFHLVHFTNNIYITSEYTWTTSLLISSLLSLIIGTVLGLTQIRIKRLFAYSTISHLGFILLAISINSVESIQSFIFYLIQYSISNLNAFLILISIGYTLYFFINQNKSYNNLIEKNNSPIQLISQIKGYFYINQTLALSLAITLFSFAGIPPLIGFFAKLMVFSAALQNGFVFLALIAVITSVISAVYYLNVVKFMFFEEQPYNTSKELFNAPAQIIDNNKEVESKFSYTNVSLSNALSIPISILTLIIVLFMFTPDQVLHMSNLLSIILFTPCNFF</sequence>
<evidence type="ECO:0000256" key="3">
    <source>
        <dbReference type="ARBA" id="ARBA00012944"/>
    </source>
</evidence>
<feature type="transmembrane region" description="Helical" evidence="10">
    <location>
        <begin position="324"/>
        <end position="345"/>
    </location>
</feature>
<feature type="transmembrane region" description="Helical" evidence="10">
    <location>
        <begin position="447"/>
        <end position="467"/>
    </location>
</feature>
<feature type="domain" description="NADH:quinone oxidoreductase/Mrp antiporter transmembrane" evidence="11">
    <location>
        <begin position="133"/>
        <end position="462"/>
    </location>
</feature>
<evidence type="ECO:0000313" key="12">
    <source>
        <dbReference type="EMBL" id="WMB97499.1"/>
    </source>
</evidence>
<feature type="transmembrane region" description="Helical" evidence="10">
    <location>
        <begin position="113"/>
        <end position="131"/>
    </location>
</feature>
<dbReference type="EMBL" id="OR345370">
    <property type="protein sequence ID" value="WMB97499.1"/>
    <property type="molecule type" value="Genomic_DNA"/>
</dbReference>
<organism evidence="12">
    <name type="scientific">Gymnascella citrina</name>
    <dbReference type="NCBI Taxonomy" id="37245"/>
    <lineage>
        <taxon>Eukaryota</taxon>
        <taxon>Fungi</taxon>
        <taxon>Dikarya</taxon>
        <taxon>Ascomycota</taxon>
        <taxon>Pezizomycotina</taxon>
        <taxon>Eurotiomycetes</taxon>
        <taxon>Eurotiomycetidae</taxon>
        <taxon>Onygenales</taxon>
        <taxon>Gymnoascaceae</taxon>
        <taxon>Gymnascella</taxon>
    </lineage>
</organism>
<dbReference type="GO" id="GO:0008137">
    <property type="term" value="F:NADH dehydrogenase (ubiquinone) activity"/>
    <property type="evidence" value="ECO:0007669"/>
    <property type="project" value="UniProtKB-EC"/>
</dbReference>
<feature type="transmembrane region" description="Helical" evidence="10">
    <location>
        <begin position="294"/>
        <end position="317"/>
    </location>
</feature>
<keyword evidence="7 10" id="KW-0472">Membrane</keyword>
<evidence type="ECO:0000256" key="10">
    <source>
        <dbReference type="SAM" id="Phobius"/>
    </source>
</evidence>
<feature type="transmembrane region" description="Helical" evidence="10">
    <location>
        <begin position="71"/>
        <end position="92"/>
    </location>
</feature>
<evidence type="ECO:0000256" key="1">
    <source>
        <dbReference type="ARBA" id="ARBA00004141"/>
    </source>
</evidence>
<protein>
    <recommendedName>
        <fullName evidence="4">NADH-ubiquinone oxidoreductase chain 2</fullName>
        <ecNumber evidence="3">7.1.1.2</ecNumber>
    </recommendedName>
    <alternativeName>
        <fullName evidence="8">NADH dehydrogenase subunit 2</fullName>
    </alternativeName>
</protein>
<evidence type="ECO:0000256" key="7">
    <source>
        <dbReference type="ARBA" id="ARBA00023136"/>
    </source>
</evidence>
<dbReference type="EC" id="7.1.1.2" evidence="3"/>
<feature type="transmembrane region" description="Helical" evidence="10">
    <location>
        <begin position="137"/>
        <end position="157"/>
    </location>
</feature>
<dbReference type="PANTHER" id="PTHR22773">
    <property type="entry name" value="NADH DEHYDROGENASE"/>
    <property type="match status" value="1"/>
</dbReference>
<dbReference type="Pfam" id="PF00361">
    <property type="entry name" value="Proton_antipo_M"/>
    <property type="match status" value="1"/>
</dbReference>
<evidence type="ECO:0000259" key="11">
    <source>
        <dbReference type="Pfam" id="PF00361"/>
    </source>
</evidence>
<feature type="transmembrane region" description="Helical" evidence="10">
    <location>
        <begin position="169"/>
        <end position="190"/>
    </location>
</feature>
<keyword evidence="12" id="KW-0496">Mitochondrion</keyword>
<gene>
    <name evidence="12" type="primary">nad2</name>
</gene>
<keyword evidence="5 10" id="KW-0812">Transmembrane</keyword>
<feature type="transmembrane region" description="Helical" evidence="10">
    <location>
        <begin position="261"/>
        <end position="282"/>
    </location>
</feature>
<feature type="transmembrane region" description="Helical" evidence="10">
    <location>
        <begin position="413"/>
        <end position="435"/>
    </location>
</feature>
<feature type="transmembrane region" description="Helical" evidence="10">
    <location>
        <begin position="511"/>
        <end position="531"/>
    </location>
</feature>
<feature type="transmembrane region" description="Helical" evidence="10">
    <location>
        <begin position="351"/>
        <end position="380"/>
    </location>
</feature>
<feature type="transmembrane region" description="Helical" evidence="10">
    <location>
        <begin position="24"/>
        <end position="41"/>
    </location>
</feature>
<dbReference type="GeneID" id="84369422"/>
<geneLocation type="mitochondrion" evidence="12"/>
<comment type="subcellular location">
    <subcellularLocation>
        <location evidence="1">Membrane</location>
        <topology evidence="1">Multi-pass membrane protein</topology>
    </subcellularLocation>
</comment>
<evidence type="ECO:0000256" key="6">
    <source>
        <dbReference type="ARBA" id="ARBA00022989"/>
    </source>
</evidence>
<dbReference type="RefSeq" id="YP_010944622.1">
    <property type="nucleotide sequence ID" value="NC_082318.1"/>
</dbReference>
<comment type="catalytic activity">
    <reaction evidence="9">
        <text>a ubiquinone + NADH + 5 H(+)(in) = a ubiquinol + NAD(+) + 4 H(+)(out)</text>
        <dbReference type="Rhea" id="RHEA:29091"/>
        <dbReference type="Rhea" id="RHEA-COMP:9565"/>
        <dbReference type="Rhea" id="RHEA-COMP:9566"/>
        <dbReference type="ChEBI" id="CHEBI:15378"/>
        <dbReference type="ChEBI" id="CHEBI:16389"/>
        <dbReference type="ChEBI" id="CHEBI:17976"/>
        <dbReference type="ChEBI" id="CHEBI:57540"/>
        <dbReference type="ChEBI" id="CHEBI:57945"/>
        <dbReference type="EC" id="7.1.1.2"/>
    </reaction>
</comment>